<evidence type="ECO:0000256" key="6">
    <source>
        <dbReference type="ARBA" id="ARBA00022801"/>
    </source>
</evidence>
<dbReference type="InterPro" id="IPR027417">
    <property type="entry name" value="P-loop_NTPase"/>
</dbReference>
<keyword evidence="6" id="KW-0378">Hydrolase</keyword>
<name>A0A286QI46_9VIRU</name>
<dbReference type="PROSITE" id="PS50802">
    <property type="entry name" value="OTU"/>
    <property type="match status" value="1"/>
</dbReference>
<dbReference type="Pfam" id="PF01660">
    <property type="entry name" value="Vmethyltransf"/>
    <property type="match status" value="1"/>
</dbReference>
<protein>
    <submittedName>
        <fullName evidence="17">RNA-dependent RNA polymerase</fullName>
    </submittedName>
</protein>
<accession>A0A286QI46</accession>
<evidence type="ECO:0000259" key="12">
    <source>
        <dbReference type="PROSITE" id="PS50507"/>
    </source>
</evidence>
<evidence type="ECO:0000256" key="7">
    <source>
        <dbReference type="ARBA" id="ARBA00022806"/>
    </source>
</evidence>
<evidence type="ECO:0000256" key="2">
    <source>
        <dbReference type="ARBA" id="ARBA00022484"/>
    </source>
</evidence>
<keyword evidence="5" id="KW-0547">Nucleotide-binding</keyword>
<dbReference type="InterPro" id="IPR002588">
    <property type="entry name" value="Alphavirus-like_MT_dom"/>
</dbReference>
<evidence type="ECO:0000256" key="4">
    <source>
        <dbReference type="ARBA" id="ARBA00022695"/>
    </source>
</evidence>
<dbReference type="Pfam" id="PF00978">
    <property type="entry name" value="RdRP_2"/>
    <property type="match status" value="1"/>
</dbReference>
<dbReference type="CDD" id="cd22792">
    <property type="entry name" value="OTU_RDRP-like"/>
    <property type="match status" value="1"/>
</dbReference>
<feature type="region of interest" description="Disordered" evidence="11">
    <location>
        <begin position="877"/>
        <end position="896"/>
    </location>
</feature>
<feature type="domain" description="Alphavirus-like MT" evidence="16">
    <location>
        <begin position="63"/>
        <end position="252"/>
    </location>
</feature>
<evidence type="ECO:0000256" key="11">
    <source>
        <dbReference type="SAM" id="MobiDB-lite"/>
    </source>
</evidence>
<dbReference type="PROSITE" id="PS50507">
    <property type="entry name" value="RDRP_SSRNA_POS"/>
    <property type="match status" value="1"/>
</dbReference>
<keyword evidence="9" id="KW-0693">Viral RNA replication</keyword>
<dbReference type="InterPro" id="IPR005123">
    <property type="entry name" value="Oxoglu/Fe-dep_dioxygenase_dom"/>
</dbReference>
<dbReference type="InterPro" id="IPR008041">
    <property type="entry name" value="Peptidase_C23"/>
</dbReference>
<keyword evidence="3" id="KW-0808">Transferase</keyword>
<dbReference type="Pfam" id="PF05379">
    <property type="entry name" value="Peptidase_C23"/>
    <property type="match status" value="1"/>
</dbReference>
<evidence type="ECO:0000256" key="8">
    <source>
        <dbReference type="ARBA" id="ARBA00022840"/>
    </source>
</evidence>
<evidence type="ECO:0000259" key="14">
    <source>
        <dbReference type="PROSITE" id="PS51471"/>
    </source>
</evidence>
<dbReference type="Gene3D" id="2.60.120.590">
    <property type="entry name" value="Alpha-ketoglutarate-dependent dioxygenase AlkB-like"/>
    <property type="match status" value="1"/>
</dbReference>
<organism evidence="17">
    <name type="scientific">Kalanchoe latent virus</name>
    <dbReference type="NCBI Taxonomy" id="132477"/>
    <lineage>
        <taxon>Viruses</taxon>
        <taxon>Riboviria</taxon>
        <taxon>Orthornavirae</taxon>
        <taxon>Kitrinoviricota</taxon>
        <taxon>Alsuviricetes</taxon>
        <taxon>Tymovirales</taxon>
        <taxon>Betaflexiviridae</taxon>
        <taxon>Quinvirinae</taxon>
        <taxon>Carlavirus</taxon>
        <taxon>Carlavirus latenskalanchoe</taxon>
    </lineage>
</organism>
<feature type="domain" description="Peptidase C23" evidence="15">
    <location>
        <begin position="1023"/>
        <end position="1113"/>
    </location>
</feature>
<comment type="similarity">
    <text evidence="1">Belongs to the potexviruses/carlaviruses RNA replication protein family.</text>
</comment>
<keyword evidence="2 17" id="KW-0696">RNA-directed RNA polymerase</keyword>
<gene>
    <name evidence="17" type="primary">RdRp</name>
</gene>
<evidence type="ECO:0000259" key="15">
    <source>
        <dbReference type="PROSITE" id="PS51492"/>
    </source>
</evidence>
<dbReference type="InterPro" id="IPR003323">
    <property type="entry name" value="OTU_dom"/>
</dbReference>
<keyword evidence="8" id="KW-0067">ATP-binding</keyword>
<evidence type="ECO:0000259" key="13">
    <source>
        <dbReference type="PROSITE" id="PS50802"/>
    </source>
</evidence>
<dbReference type="PROSITE" id="PS51471">
    <property type="entry name" value="FE2OG_OXY"/>
    <property type="match status" value="1"/>
</dbReference>
<reference evidence="17" key="1">
    <citation type="journal article" date="2017" name="Plant Dis.">
        <title>First report of Kalanchoe mosaic virus and Kalanchoe latent virus in Ghost plant (Graptopetalum paraguayense W.) in Italy.</title>
        <authorList>
            <person name="Sorrentino R."/>
            <person name="Marais A."/>
            <person name="Faure C."/>
            <person name="Theil S."/>
            <person name="Alioto D."/>
            <person name="Candresse T."/>
        </authorList>
    </citation>
    <scope>NUCLEOTIDE SEQUENCE</scope>
    <source>
        <strain evidence="17">R1</strain>
    </source>
</reference>
<evidence type="ECO:0000256" key="10">
    <source>
        <dbReference type="ARBA" id="ARBA00047984"/>
    </source>
</evidence>
<dbReference type="Pfam" id="PF01443">
    <property type="entry name" value="Viral_helicase1"/>
    <property type="match status" value="1"/>
</dbReference>
<proteinExistence type="inferred from homology"/>
<dbReference type="GO" id="GO:0006396">
    <property type="term" value="P:RNA processing"/>
    <property type="evidence" value="ECO:0007669"/>
    <property type="project" value="InterPro"/>
</dbReference>
<keyword evidence="4" id="KW-0548">Nucleotidyltransferase</keyword>
<feature type="domain" description="Fe2OG dioxygenase" evidence="14">
    <location>
        <begin position="776"/>
        <end position="866"/>
    </location>
</feature>
<dbReference type="GO" id="GO:0003968">
    <property type="term" value="F:RNA-directed RNA polymerase activity"/>
    <property type="evidence" value="ECO:0007669"/>
    <property type="project" value="UniProtKB-KW"/>
</dbReference>
<dbReference type="SUPFAM" id="SSF56672">
    <property type="entry name" value="DNA/RNA polymerases"/>
    <property type="match status" value="1"/>
</dbReference>
<sequence length="1999" mass="226541">MALTYRSPIEEVLTLLEPAAQSLISTTATTSYQQNEKENFQWFNYSVTPIAKEHLSNAGIYLSPYSGYPHSHPTCKILENYMLYKVLPSIINNTFYFVGIKQFKLNFLKKRHKNLSLLTAINRYVSSADKIRYGNEFVVRESSESRLLKRHCGVHESATLSTLVPNVKTHANLFLHDELHYWVKDDLITFLEICKPNIMLGTLVFPPEIFIGATTSLNRWCYDFEVRKDKLFFFPDGVRSEGYEQPLNGGYLLQTNQIELPDGTVYCVDVIASKFAHHLVSITRGQLVVPTYRSFGPFEAVHVGAMKDISRGFKECIPISIHTILRVYRYLRSLKKPDKQSAMAKFSQLSHEPSGMAIKFMEEFSNLVINTESIRTMVQPELIKTFFGNLGRKLPGSLAAKISVTRSVCLDEFIGFLKPLCVDLKLKSMSRSTLLDFFPLVCEAEEGVDLVDVYDNNWNGAGLFDREPRPYIGMAPIIDNLEKFRLSLNLDAMLQGLMDLHLKANYSRCTGFTTTLWDYIESLRRNATIIAQAFLHVLSRAAIEKADKWLHVVYVHEVGFHELKHKWFSQRTSRSCMKFLACPTEESYVRQFESNTHIKPPMKGVVLRKFSLEDFDEDLYYNLSNDLSAPSLVQRQSLGPSNPISPQHFSGPTTHAHFQAYSVDELDEDQFYNIEKHQTTPVRVTPQEVKCEALIPAKQAEQNRSLTCKCGINLPICKLKFNEDLPFEFTDQLKGRSGAWYSRGNVDYSYNGGAHKSKGWPQWLALWMKVNSIDEKYDCVLVQQYAANCAIGLHSDDEKIFKKGESICTVNLTGSAQFGISCGVVAWHEVVQGDVFTMPMGFQEDHKHSVRHTTAGRVSLTFRVLATAQSLPRIMPHVESSSSDHKGPSTEAPDQIGTKFEMDGVTISCRKLRVYPKCKVIKNSGGGDCFWLALEHFTGVTMRDMKQAIKQNMCDGNSERLEAQMGPQVYAEDEAICAACKQFGFDIVVYDHMQGGVITYSSVDNSKCALMKLAGSHFEALVPIKTCTIKALAECLKRREIDILTLVAKAMGHEFLESLLAGTGLTIDQFSCMATLLGINSVVEMNGEVFRFNVEGNICGLFRFENGHATFVQKRPTAAHVHTNVAVHSLEITDRELLPITSISSKVEYTPDISRAQLLSDSLNQGTTGVLCSELFNEQGVLMPADPTRIKRRINVVLGVFGCGKSHSIRQVLANSPGRAIIYVSPRKFLNTQYESYLTSLKEAKGGEHVKNFKSFTFEKALLKSSTFLPGALVVFDEVQLFPPGFIDLCFCIMAENIHVLLLGDPCQSDYDSEKDRNILSALGSDISNILKDQTYNYNIVSQRFLRDCFQGRLPCKFGVELKKGEQLQLIEGLDSIDASKSYAKVCLVSSFEEKKIASAYLGAKCKIYTFGESTGANFDEGCILITSVAIFTSEKRWITALSRFRIKVALINVSSTSWDILCKQYGGRSLGHFLSKTAKPEHLQNILPGKPLFTEGFLIERFGSDEGKREEKLQGDPWLKTMVDLLQVEDQEDIEEAKVILHDEWFKVHLPQCEMEGVRARWVHKIMAKEFREKRMGFLVSEQFTDEHSKQKGKELTNAAERFESIYPRHRAADTVTFIMAVRKRLRFSDPIKEAAKLNQAMPFGPFLLKEFLARVPLKPMHDARMMAEAKFDFEEKKTSKSAATIENHSNRSMREWAIDIGLVFSKSQLCTKFDNRFRDAKAAQTIVCFQHAVLCRFAPFMRYIEKKLNEVLPEKYYIHSGKGLEELNAWVIRGEFKDTCTESDYEAFDASQDQYIVAFEVHLMKFLGLPNDLIEDYKFIKTHLGSKLGSFAIMRFSGEASTFLFNTMANMLFTFLRYDIKGAERICFAGDDMCSNTRLHVSSKHEGFLKKLKLKAKVAHTVNPTFCGWNLCPDGIFKKPQLVFERLCIAKETNNLVNCIDNYAIEVAYAYQMGEKAVARMNEEEVDAFYNCVRVIIKNKHLLKSDVRLIYESGKIQ</sequence>
<dbReference type="GO" id="GO:0003723">
    <property type="term" value="F:RNA binding"/>
    <property type="evidence" value="ECO:0007669"/>
    <property type="project" value="InterPro"/>
</dbReference>
<evidence type="ECO:0000256" key="9">
    <source>
        <dbReference type="ARBA" id="ARBA00022953"/>
    </source>
</evidence>
<dbReference type="GO" id="GO:0005524">
    <property type="term" value="F:ATP binding"/>
    <property type="evidence" value="ECO:0007669"/>
    <property type="project" value="UniProtKB-KW"/>
</dbReference>
<dbReference type="GO" id="GO:0039694">
    <property type="term" value="P:viral RNA genome replication"/>
    <property type="evidence" value="ECO:0007669"/>
    <property type="project" value="InterPro"/>
</dbReference>
<dbReference type="GO" id="GO:0006351">
    <property type="term" value="P:DNA-templated transcription"/>
    <property type="evidence" value="ECO:0007669"/>
    <property type="project" value="InterPro"/>
</dbReference>
<dbReference type="InterPro" id="IPR027351">
    <property type="entry name" value="(+)RNA_virus_helicase_core_dom"/>
</dbReference>
<dbReference type="InterPro" id="IPR007094">
    <property type="entry name" value="RNA-dir_pol_PSvirus"/>
</dbReference>
<dbReference type="PROSITE" id="PS51492">
    <property type="entry name" value="PEPTIDASE_C23"/>
    <property type="match status" value="1"/>
</dbReference>
<evidence type="ECO:0000256" key="3">
    <source>
        <dbReference type="ARBA" id="ARBA00022679"/>
    </source>
</evidence>
<dbReference type="EMBL" id="KY385303">
    <property type="protein sequence ID" value="APX54977.1"/>
    <property type="molecule type" value="Genomic_RNA"/>
</dbReference>
<feature type="domain" description="OTU" evidence="13">
    <location>
        <begin position="918"/>
        <end position="1024"/>
    </location>
</feature>
<dbReference type="GO" id="GO:0003724">
    <property type="term" value="F:RNA helicase activity"/>
    <property type="evidence" value="ECO:0007669"/>
    <property type="project" value="UniProtKB-EC"/>
</dbReference>
<dbReference type="CDD" id="cd23245">
    <property type="entry name" value="Betaflexiviridae_RdRp"/>
    <property type="match status" value="1"/>
</dbReference>
<dbReference type="GO" id="GO:0016817">
    <property type="term" value="F:hydrolase activity, acting on acid anhydrides"/>
    <property type="evidence" value="ECO:0007669"/>
    <property type="project" value="InterPro"/>
</dbReference>
<feature type="domain" description="RdRp catalytic" evidence="12">
    <location>
        <begin position="1780"/>
        <end position="1887"/>
    </location>
</feature>
<evidence type="ECO:0000256" key="5">
    <source>
        <dbReference type="ARBA" id="ARBA00022741"/>
    </source>
</evidence>
<evidence type="ECO:0000313" key="17">
    <source>
        <dbReference type="EMBL" id="APX54977.1"/>
    </source>
</evidence>
<evidence type="ECO:0000256" key="1">
    <source>
        <dbReference type="ARBA" id="ARBA00008513"/>
    </source>
</evidence>
<dbReference type="InterPro" id="IPR001788">
    <property type="entry name" value="RNA-dep_RNA_pol_alsuvir"/>
</dbReference>
<dbReference type="InterPro" id="IPR043502">
    <property type="entry name" value="DNA/RNA_pol_sf"/>
</dbReference>
<dbReference type="SUPFAM" id="SSF52540">
    <property type="entry name" value="P-loop containing nucleoside triphosphate hydrolases"/>
    <property type="match status" value="1"/>
</dbReference>
<comment type="catalytic activity">
    <reaction evidence="10">
        <text>ATP + H2O = ADP + phosphate + H(+)</text>
        <dbReference type="Rhea" id="RHEA:13065"/>
        <dbReference type="ChEBI" id="CHEBI:15377"/>
        <dbReference type="ChEBI" id="CHEBI:15378"/>
        <dbReference type="ChEBI" id="CHEBI:30616"/>
        <dbReference type="ChEBI" id="CHEBI:43474"/>
        <dbReference type="ChEBI" id="CHEBI:456216"/>
        <dbReference type="EC" id="3.6.4.13"/>
    </reaction>
</comment>
<dbReference type="SUPFAM" id="SSF51197">
    <property type="entry name" value="Clavaminate synthase-like"/>
    <property type="match status" value="1"/>
</dbReference>
<dbReference type="PROSITE" id="PS51743">
    <property type="entry name" value="ALPHAVIRUS_MT"/>
    <property type="match status" value="1"/>
</dbReference>
<dbReference type="InterPro" id="IPR037151">
    <property type="entry name" value="AlkB-like_sf"/>
</dbReference>
<dbReference type="GO" id="GO:0008174">
    <property type="term" value="F:mRNA methyltransferase activity"/>
    <property type="evidence" value="ECO:0007669"/>
    <property type="project" value="UniProtKB-UniRule"/>
</dbReference>
<dbReference type="GO" id="GO:0016556">
    <property type="term" value="P:mRNA modification"/>
    <property type="evidence" value="ECO:0007669"/>
    <property type="project" value="InterPro"/>
</dbReference>
<evidence type="ECO:0000259" key="16">
    <source>
        <dbReference type="PROSITE" id="PS51743"/>
    </source>
</evidence>
<keyword evidence="7" id="KW-0347">Helicase</keyword>